<dbReference type="InterPro" id="IPR029149">
    <property type="entry name" value="Creatin/AminoP/Spt16_N"/>
</dbReference>
<evidence type="ECO:0000256" key="6">
    <source>
        <dbReference type="ARBA" id="ARBA00023054"/>
    </source>
</evidence>
<evidence type="ECO:0000259" key="14">
    <source>
        <dbReference type="SMART" id="SM01287"/>
    </source>
</evidence>
<dbReference type="FunFam" id="2.30.29.150:FF:000003">
    <property type="entry name" value="FACT complex subunit SPT16"/>
    <property type="match status" value="1"/>
</dbReference>
<dbReference type="Pfam" id="PF21091">
    <property type="entry name" value="SPT16_C"/>
    <property type="match status" value="1"/>
</dbReference>
<dbReference type="FunFam" id="3.40.350.10:FF:000005">
    <property type="entry name" value="SPT16 homolog, facilitates chromatin-remodeling subunit"/>
    <property type="match status" value="1"/>
</dbReference>
<keyword evidence="8 10" id="KW-0234">DNA repair</keyword>
<dbReference type="InterPro" id="IPR029148">
    <property type="entry name" value="FACT-SPT16_Nlobe"/>
</dbReference>
<dbReference type="SUPFAM" id="SSF55920">
    <property type="entry name" value="Creatinase/aminopeptidase"/>
    <property type="match status" value="1"/>
</dbReference>
<dbReference type="Proteomes" id="UP000694843">
    <property type="component" value="Unplaced"/>
</dbReference>
<feature type="compositionally biased region" description="Basic residues" evidence="11">
    <location>
        <begin position="1018"/>
        <end position="1029"/>
    </location>
</feature>
<dbReference type="Gene3D" id="3.90.230.10">
    <property type="entry name" value="Creatinase/methionine aminopeptidase superfamily"/>
    <property type="match status" value="1"/>
</dbReference>
<dbReference type="KEGG" id="hazt:108676508"/>
<accession>A0A8B7P226</accession>
<dbReference type="SMART" id="SM01286">
    <property type="entry name" value="SPT16"/>
    <property type="match status" value="1"/>
</dbReference>
<dbReference type="CTD" id="38248"/>
<feature type="domain" description="FACT complex subunit SPT16 N-terminal lobe" evidence="12">
    <location>
        <begin position="5"/>
        <end position="164"/>
    </location>
</feature>
<dbReference type="InterPro" id="IPR040258">
    <property type="entry name" value="Spt16"/>
</dbReference>
<keyword evidence="9 10" id="KW-0539">Nucleus</keyword>
<dbReference type="PANTHER" id="PTHR13980">
    <property type="entry name" value="CDC68 RELATED"/>
    <property type="match status" value="1"/>
</dbReference>
<dbReference type="Gene3D" id="2.30.29.210">
    <property type="entry name" value="FACT complex subunit Spt16p/Cdc68p"/>
    <property type="match status" value="1"/>
</dbReference>
<dbReference type="GO" id="GO:0031491">
    <property type="term" value="F:nucleosome binding"/>
    <property type="evidence" value="ECO:0007669"/>
    <property type="project" value="TreeGrafter"/>
</dbReference>
<dbReference type="InterPro" id="IPR013719">
    <property type="entry name" value="RTT106/SPT16-like_middle_dom"/>
</dbReference>
<keyword evidence="5 10" id="KW-0805">Transcription regulation</keyword>
<dbReference type="InterPro" id="IPR033825">
    <property type="entry name" value="Spt16_M24"/>
</dbReference>
<evidence type="ECO:0000256" key="11">
    <source>
        <dbReference type="SAM" id="MobiDB-lite"/>
    </source>
</evidence>
<dbReference type="GO" id="GO:0035101">
    <property type="term" value="C:FACT complex"/>
    <property type="evidence" value="ECO:0007669"/>
    <property type="project" value="UniProtKB-UniRule"/>
</dbReference>
<dbReference type="Pfam" id="PF00557">
    <property type="entry name" value="Peptidase_M24"/>
    <property type="match status" value="1"/>
</dbReference>
<dbReference type="InterPro" id="IPR000994">
    <property type="entry name" value="Pept_M24"/>
</dbReference>
<dbReference type="SMART" id="SM01285">
    <property type="entry name" value="FACT-Spt16_Nlob"/>
    <property type="match status" value="1"/>
</dbReference>
<feature type="domain" description="FACT complex subunit SPT16 middle" evidence="13">
    <location>
        <begin position="529"/>
        <end position="688"/>
    </location>
</feature>
<dbReference type="GO" id="GO:0006260">
    <property type="term" value="P:DNA replication"/>
    <property type="evidence" value="ECO:0007669"/>
    <property type="project" value="UniProtKB-KW"/>
</dbReference>
<dbReference type="RefSeq" id="XP_018020078.1">
    <property type="nucleotide sequence ID" value="XM_018164589.2"/>
</dbReference>
<evidence type="ECO:0000256" key="10">
    <source>
        <dbReference type="RuleBase" id="RU367052"/>
    </source>
</evidence>
<dbReference type="Gene3D" id="2.30.29.150">
    <property type="match status" value="1"/>
</dbReference>
<comment type="subcellular location">
    <subcellularLocation>
        <location evidence="10">Nucleus</location>
    </subcellularLocation>
    <subcellularLocation>
        <location evidence="10">Chromosome</location>
    </subcellularLocation>
</comment>
<dbReference type="InterPro" id="IPR013953">
    <property type="entry name" value="FACT_SPT16_M"/>
</dbReference>
<keyword evidence="4 10" id="KW-0227">DNA damage</keyword>
<gene>
    <name evidence="16 17" type="primary">LOC108676508</name>
</gene>
<dbReference type="Gene3D" id="3.40.350.10">
    <property type="entry name" value="Creatinase/prolidase N-terminal domain"/>
    <property type="match status" value="1"/>
</dbReference>
<feature type="compositionally biased region" description="Basic residues" evidence="11">
    <location>
        <begin position="1051"/>
        <end position="1074"/>
    </location>
</feature>
<keyword evidence="2 10" id="KW-0158">Chromosome</keyword>
<dbReference type="InterPro" id="IPR036005">
    <property type="entry name" value="Creatinase/aminopeptidase-like"/>
</dbReference>
<evidence type="ECO:0000256" key="9">
    <source>
        <dbReference type="ARBA" id="ARBA00023242"/>
    </source>
</evidence>
<keyword evidence="15" id="KW-1185">Reference proteome</keyword>
<comment type="similarity">
    <text evidence="1 10">Belongs to the peptidase M24 family. SPT16 subfamily.</text>
</comment>
<organism evidence="15 16">
    <name type="scientific">Hyalella azteca</name>
    <name type="common">Amphipod</name>
    <dbReference type="NCBI Taxonomy" id="294128"/>
    <lineage>
        <taxon>Eukaryota</taxon>
        <taxon>Metazoa</taxon>
        <taxon>Ecdysozoa</taxon>
        <taxon>Arthropoda</taxon>
        <taxon>Crustacea</taxon>
        <taxon>Multicrustacea</taxon>
        <taxon>Malacostraca</taxon>
        <taxon>Eumalacostraca</taxon>
        <taxon>Peracarida</taxon>
        <taxon>Amphipoda</taxon>
        <taxon>Senticaudata</taxon>
        <taxon>Talitrida</taxon>
        <taxon>Talitroidea</taxon>
        <taxon>Hyalellidae</taxon>
        <taxon>Hyalella</taxon>
    </lineage>
</organism>
<feature type="region of interest" description="Disordered" evidence="11">
    <location>
        <begin position="919"/>
        <end position="1092"/>
    </location>
</feature>
<dbReference type="CDD" id="cd01091">
    <property type="entry name" value="CDC68-like"/>
    <property type="match status" value="1"/>
</dbReference>
<proteinExistence type="inferred from homology"/>
<dbReference type="AlphaFoldDB" id="A0A8B7P226"/>
<dbReference type="Pfam" id="PF14826">
    <property type="entry name" value="FACT-Spt16_Nlob"/>
    <property type="match status" value="1"/>
</dbReference>
<feature type="region of interest" description="Disordered" evidence="11">
    <location>
        <begin position="432"/>
        <end position="454"/>
    </location>
</feature>
<dbReference type="Pfam" id="PF24824">
    <property type="entry name" value="PH_SPT16"/>
    <property type="match status" value="1"/>
</dbReference>
<evidence type="ECO:0000256" key="1">
    <source>
        <dbReference type="ARBA" id="ARBA00010779"/>
    </source>
</evidence>
<evidence type="ECO:0000256" key="8">
    <source>
        <dbReference type="ARBA" id="ARBA00023204"/>
    </source>
</evidence>
<evidence type="ECO:0000313" key="17">
    <source>
        <dbReference type="RefSeq" id="XP_047736461.1"/>
    </source>
</evidence>
<comment type="subunit">
    <text evidence="10">Component of the FACT complex.</text>
</comment>
<comment type="function">
    <text evidence="10">Component of the FACT complex, a general chromatin factor that acts to reorganize nucleosomes. The FACT complex is involved in multiple processes that require DNA as a template such as mRNA elongation, DNA replication and DNA repair. During transcription elongation the FACT complex acts as a histone chaperone that both destabilizes and restores nucleosomal structure. It facilitates the passage of RNA polymerase II and transcription by promoting the dissociation of one histone H2A-H2B dimer from the nucleosome, then subsequently promotes the reestablishment of the nucleosome following the passage of RNA polymerase II.</text>
</comment>
<evidence type="ECO:0000259" key="12">
    <source>
        <dbReference type="SMART" id="SM01285"/>
    </source>
</evidence>
<dbReference type="GO" id="GO:0006368">
    <property type="term" value="P:transcription elongation by RNA polymerase II"/>
    <property type="evidence" value="ECO:0007669"/>
    <property type="project" value="TreeGrafter"/>
</dbReference>
<evidence type="ECO:0000259" key="13">
    <source>
        <dbReference type="SMART" id="SM01286"/>
    </source>
</evidence>
<dbReference type="OMA" id="YHINTIP"/>
<evidence type="ECO:0000256" key="5">
    <source>
        <dbReference type="ARBA" id="ARBA00023015"/>
    </source>
</evidence>
<dbReference type="Pfam" id="PF08644">
    <property type="entry name" value="SPT16"/>
    <property type="match status" value="1"/>
</dbReference>
<dbReference type="FunFam" id="2.30.29.30:FF:000017">
    <property type="entry name" value="FACT complex subunit SPT16"/>
    <property type="match status" value="1"/>
</dbReference>
<sequence length="1092" mass="123526">MSIQIDKETFFRRVQKIYTAWKSEKDGGEASKCDALVSCVGADQEVIYSKSTATQTWLLGYELTDTIMVLCEDKLYFLASKKKIEILDSLTKNKDDKAPTVVTLVRDKADKDAANIKTLVAAIKASKKGKTVGVYAKEKFSSELVDAWRKALKDFEQVDVSNWMGVLMSVREDGEVNTMKKSSLATVDVFNKYLKEQLMDIIDRDKKVKHSKVAEGVEAAMTDKKYVSVDPQLCEPCYPPIIQSGGNYALKFSVSSDKSVLEFGAIVVCLGVRYKNYCSNICRTFLVNPSDKMQKNYEFLLTAYEKLIEKLKAGRRLSSVYEEVVAYVTEHRKDLVDKLTKSFGFCTGIEFRESALVLGPKSSGRLLAGQIYNVSLGIADLTNADAKNSTDSKYALFIGDTVLVNEDGPGTLLTGGSKKKLKNVAVFLKEDEDGDDDEDEVKDTPEIIEGGRGGRRNAILDSKLRQEQSSEEKRKLHQKELALAMNEAAKERLASLKGQSGDTKIRKSNVSYKSASYIPREPAVTSLKLYVDRKYETVILPIYGLPVPFHISMIKNIGQTLEGDYTYLRINFFHPGASIGRGEVSFPNPDAIFVKEITYRNSNKKEPGELTAPSSNLNEAFRLIKEVQKKFKTREAEEKEKENLVKQDTLVISNNKSNPKLKDLCIRPNIVQKRINGTLEAHTNGFRYTSVRGDKVDILYNNIKNAFFQPCDGEMIILLHFHLKHAIMFGKKKHLDVQFYTEVGEITTDLGKHQHMHDRDDLSAEQAERELRHRLTSAFKSFTEKVETLSKSQVEFDTPFRELGFPGAPFRSTVSLQPTSGCLVNLTEWPPFVIVLEEVELVHFERVQFHLKNFDMVFVFKDYTRKTAMINAVPMNMLDHVKEWLNSCDIRYSEGIQSLNWPKVMKAIVDDPDGFFEQGGWSFLDPDSDEEDEADEDSEEDEAYNPTDVSDEAASDASDSEDYSDEASEDYSDDDGDDSGEAEGSSEESGKDWSDLEREAAEEDRNKNNYDDYEDDRHKKKTLTKKSSHRSPEKSHKSSHKSHKSSSSSHKSSHRSPHKSSHKSPHKSPHKDKKRSRDDSRDHGKDKKKSRR</sequence>
<dbReference type="Gene3D" id="2.30.29.30">
    <property type="entry name" value="Pleckstrin-homology domain (PH domain)/Phosphotyrosine-binding domain (PTB)"/>
    <property type="match status" value="1"/>
</dbReference>
<dbReference type="GO" id="GO:0006281">
    <property type="term" value="P:DNA repair"/>
    <property type="evidence" value="ECO:0007669"/>
    <property type="project" value="UniProtKB-UniRule"/>
</dbReference>
<dbReference type="RefSeq" id="XP_047736461.1">
    <property type="nucleotide sequence ID" value="XM_047880505.1"/>
</dbReference>
<evidence type="ECO:0000256" key="2">
    <source>
        <dbReference type="ARBA" id="ARBA00022454"/>
    </source>
</evidence>
<protein>
    <recommendedName>
        <fullName evidence="10">FACT complex subunit</fullName>
    </recommendedName>
</protein>
<dbReference type="FunFam" id="3.90.230.10:FF:000005">
    <property type="entry name" value="FACT complex subunit spt16"/>
    <property type="match status" value="1"/>
</dbReference>
<feature type="compositionally biased region" description="Acidic residues" evidence="11">
    <location>
        <begin position="432"/>
        <end position="441"/>
    </location>
</feature>
<dbReference type="OrthoDB" id="10251642at2759"/>
<name>A0A8B7P226_HYAAZ</name>
<evidence type="ECO:0000313" key="15">
    <source>
        <dbReference type="Proteomes" id="UP000694843"/>
    </source>
</evidence>
<feature type="compositionally biased region" description="Basic and acidic residues" evidence="11">
    <location>
        <begin position="988"/>
        <end position="1010"/>
    </location>
</feature>
<feature type="domain" description="Histone chaperone RTT106/FACT complex subunit SPT16-like middle" evidence="14">
    <location>
        <begin position="805"/>
        <end position="895"/>
    </location>
</feature>
<dbReference type="InterPro" id="IPR048969">
    <property type="entry name" value="FACT_SPT16_C"/>
</dbReference>
<dbReference type="InterPro" id="IPR056595">
    <property type="entry name" value="Fact-SPT16_PH"/>
</dbReference>
<dbReference type="GeneID" id="108676508"/>
<evidence type="ECO:0000256" key="4">
    <source>
        <dbReference type="ARBA" id="ARBA00022763"/>
    </source>
</evidence>
<feature type="compositionally biased region" description="Basic and acidic residues" evidence="11">
    <location>
        <begin position="1075"/>
        <end position="1085"/>
    </location>
</feature>
<reference evidence="16 17" key="1">
    <citation type="submission" date="2025-04" db="UniProtKB">
        <authorList>
            <consortium name="RefSeq"/>
        </authorList>
    </citation>
    <scope>IDENTIFICATION</scope>
    <source>
        <tissue evidence="16 17">Whole organism</tissue>
    </source>
</reference>
<feature type="compositionally biased region" description="Acidic residues" evidence="11">
    <location>
        <begin position="926"/>
        <end position="986"/>
    </location>
</feature>
<dbReference type="Pfam" id="PF08512">
    <property type="entry name" value="Rttp106-like_middle"/>
    <property type="match status" value="1"/>
</dbReference>
<dbReference type="PANTHER" id="PTHR13980:SF15">
    <property type="entry name" value="FACT COMPLEX SUBUNIT SPT16"/>
    <property type="match status" value="1"/>
</dbReference>
<dbReference type="FunFam" id="2.30.29.210:FF:000001">
    <property type="entry name" value="FACT complex subunit spt16"/>
    <property type="match status" value="1"/>
</dbReference>
<dbReference type="GO" id="GO:0032786">
    <property type="term" value="P:positive regulation of DNA-templated transcription, elongation"/>
    <property type="evidence" value="ECO:0007669"/>
    <property type="project" value="UniProtKB-ARBA"/>
</dbReference>
<keyword evidence="6" id="KW-0175">Coiled coil</keyword>
<keyword evidence="7 10" id="KW-0804">Transcription</keyword>
<evidence type="ECO:0000313" key="16">
    <source>
        <dbReference type="RefSeq" id="XP_018020078.1"/>
    </source>
</evidence>
<keyword evidence="3 10" id="KW-0235">DNA replication</keyword>
<dbReference type="SMART" id="SM01287">
    <property type="entry name" value="Rtt106"/>
    <property type="match status" value="1"/>
</dbReference>
<evidence type="ECO:0000256" key="7">
    <source>
        <dbReference type="ARBA" id="ARBA00023163"/>
    </source>
</evidence>
<evidence type="ECO:0000256" key="3">
    <source>
        <dbReference type="ARBA" id="ARBA00022705"/>
    </source>
</evidence>
<dbReference type="InterPro" id="IPR011993">
    <property type="entry name" value="PH-like_dom_sf"/>
</dbReference>